<evidence type="ECO:0000313" key="1">
    <source>
        <dbReference type="EMBL" id="MFB6491022.1"/>
    </source>
</evidence>
<proteinExistence type="predicted"/>
<reference evidence="1" key="1">
    <citation type="submission" date="2024-07" db="EMBL/GenBank/DDBJ databases">
        <title>Metagenome and Metagenome-Assembled Genomes of Archaea from a hot spring from the geothermal field of Los Azufres, Mexico.</title>
        <authorList>
            <person name="Marin-Paredes R."/>
            <person name="Martinez-Romero E."/>
            <person name="Servin-Garciduenas L.E."/>
        </authorList>
    </citation>
    <scope>NUCLEOTIDE SEQUENCE</scope>
</reference>
<protein>
    <submittedName>
        <fullName evidence="1">Uncharacterized protein</fullName>
    </submittedName>
</protein>
<gene>
    <name evidence="1" type="ORF">TU35_007255</name>
</gene>
<organism evidence="1 2">
    <name type="scientific">Thermoproteus sp. AZ2</name>
    <dbReference type="NCBI Taxonomy" id="1609232"/>
    <lineage>
        <taxon>Archaea</taxon>
        <taxon>Thermoproteota</taxon>
        <taxon>Thermoprotei</taxon>
        <taxon>Thermoproteales</taxon>
        <taxon>Thermoproteaceae</taxon>
        <taxon>Thermoproteus</taxon>
    </lineage>
</organism>
<evidence type="ECO:0000313" key="2">
    <source>
        <dbReference type="Proteomes" id="UP000033636"/>
    </source>
</evidence>
<sequence>MRRIGIRLISRSYADEAMAQMLMAIGGVYNVYFDGDVLYLEVDEGVIAPGEAVRRALDLGYEALLPHYVFSTRRGDPWKIKERVEAAAAPFLVAATYDVDEGYIYAVAVPGTGDEEVLKWAEELGVSASLVDKYYKPVRLSFG</sequence>
<accession>A0ACC6V1S8</accession>
<name>A0ACC6V1S8_9CREN</name>
<dbReference type="Proteomes" id="UP000033636">
    <property type="component" value="Unassembled WGS sequence"/>
</dbReference>
<dbReference type="EMBL" id="JZWT02000019">
    <property type="protein sequence ID" value="MFB6491022.1"/>
    <property type="molecule type" value="Genomic_DNA"/>
</dbReference>
<comment type="caution">
    <text evidence="1">The sequence shown here is derived from an EMBL/GenBank/DDBJ whole genome shotgun (WGS) entry which is preliminary data.</text>
</comment>